<dbReference type="STRING" id="1413210.U472_00670"/>
<reference evidence="2" key="1">
    <citation type="submission" date="2017-09" db="EMBL/GenBank/DDBJ databases">
        <authorList>
            <person name="Varghese N."/>
            <person name="Submissions S."/>
        </authorList>
    </citation>
    <scope>NUCLEOTIDE SEQUENCE [LARGE SCALE GENOMIC DNA]</scope>
    <source>
        <strain evidence="2">MSL47</strain>
    </source>
</reference>
<accession>A0A285G2L1</accession>
<sequence>MADLIENILSKTLNKLGIDEKIREKRVLDLWSEINGSEIIKHTEAKYINQGVLFVAVDSPVWAHQLVFMKREFINKINSKIGKKTVEDIRFQSGKVFISKPKEKEDIDYKSIELDNLEVQEISDIANCISDSELKQKFSNLLEAETKIKKWKEINEWTPCPECSVLIAPNESKCVICELKEKNKKIDINKIEEILTNTPWLNYQEILNIYPNILQEEFERIKNQLIIKMKVKLDELIADALKKETNSKEVKVFVQKYVMLEANVHPKHLNNRLIHKIIGKNYMKIYRSL</sequence>
<dbReference type="EMBL" id="OBDZ01000004">
    <property type="protein sequence ID" value="SNY17810.1"/>
    <property type="molecule type" value="Genomic_DNA"/>
</dbReference>
<name>A0A285G2L1_9FIRM</name>
<dbReference type="AlphaFoldDB" id="A0A285G2L1"/>
<proteinExistence type="predicted"/>
<dbReference type="PANTHER" id="PTHR36456">
    <property type="entry name" value="UPF0232 PROTEIN SCO3875"/>
    <property type="match status" value="1"/>
</dbReference>
<keyword evidence="2" id="KW-1185">Reference proteome</keyword>
<dbReference type="PANTHER" id="PTHR36456:SF1">
    <property type="entry name" value="UPF0232 PROTEIN SCO3875"/>
    <property type="match status" value="1"/>
</dbReference>
<dbReference type="OrthoDB" id="46633at2"/>
<organism evidence="1 2">
    <name type="scientific">Orenia metallireducens</name>
    <dbReference type="NCBI Taxonomy" id="1413210"/>
    <lineage>
        <taxon>Bacteria</taxon>
        <taxon>Bacillati</taxon>
        <taxon>Bacillota</taxon>
        <taxon>Clostridia</taxon>
        <taxon>Halanaerobiales</taxon>
        <taxon>Halobacteroidaceae</taxon>
        <taxon>Orenia</taxon>
    </lineage>
</organism>
<evidence type="ECO:0008006" key="3">
    <source>
        <dbReference type="Google" id="ProtNLM"/>
    </source>
</evidence>
<dbReference type="RefSeq" id="WP_097016829.1">
    <property type="nucleotide sequence ID" value="NZ_OBDZ01000004.1"/>
</dbReference>
<dbReference type="InterPro" id="IPR007922">
    <property type="entry name" value="DciA-like"/>
</dbReference>
<evidence type="ECO:0000313" key="2">
    <source>
        <dbReference type="Proteomes" id="UP000219573"/>
    </source>
</evidence>
<dbReference type="Pfam" id="PF05258">
    <property type="entry name" value="DciA"/>
    <property type="match status" value="1"/>
</dbReference>
<evidence type="ECO:0000313" key="1">
    <source>
        <dbReference type="EMBL" id="SNY17810.1"/>
    </source>
</evidence>
<gene>
    <name evidence="1" type="ORF">SAMN06265827_104196</name>
</gene>
<dbReference type="Proteomes" id="UP000219573">
    <property type="component" value="Unassembled WGS sequence"/>
</dbReference>
<protein>
    <recommendedName>
        <fullName evidence="3">RNA-binding protein</fullName>
    </recommendedName>
</protein>